<keyword evidence="2" id="KW-1185">Reference proteome</keyword>
<organism evidence="1 2">
    <name type="scientific">Ricinus communis</name>
    <name type="common">Castor bean</name>
    <dbReference type="NCBI Taxonomy" id="3988"/>
    <lineage>
        <taxon>Eukaryota</taxon>
        <taxon>Viridiplantae</taxon>
        <taxon>Streptophyta</taxon>
        <taxon>Embryophyta</taxon>
        <taxon>Tracheophyta</taxon>
        <taxon>Spermatophyta</taxon>
        <taxon>Magnoliopsida</taxon>
        <taxon>eudicotyledons</taxon>
        <taxon>Gunneridae</taxon>
        <taxon>Pentapetalae</taxon>
        <taxon>rosids</taxon>
        <taxon>fabids</taxon>
        <taxon>Malpighiales</taxon>
        <taxon>Euphorbiaceae</taxon>
        <taxon>Acalyphoideae</taxon>
        <taxon>Acalypheae</taxon>
        <taxon>Ricinus</taxon>
    </lineage>
</organism>
<dbReference type="EMBL" id="EQ973939">
    <property type="protein sequence ID" value="EEF37845.1"/>
    <property type="molecule type" value="Genomic_DNA"/>
</dbReference>
<evidence type="ECO:0000313" key="2">
    <source>
        <dbReference type="Proteomes" id="UP000008311"/>
    </source>
</evidence>
<reference evidence="2" key="1">
    <citation type="journal article" date="2010" name="Nat. Biotechnol.">
        <title>Draft genome sequence of the oilseed species Ricinus communis.</title>
        <authorList>
            <person name="Chan A.P."/>
            <person name="Crabtree J."/>
            <person name="Zhao Q."/>
            <person name="Lorenzi H."/>
            <person name="Orvis J."/>
            <person name="Puiu D."/>
            <person name="Melake-Berhan A."/>
            <person name="Jones K.M."/>
            <person name="Redman J."/>
            <person name="Chen G."/>
            <person name="Cahoon E.B."/>
            <person name="Gedil M."/>
            <person name="Stanke M."/>
            <person name="Haas B.J."/>
            <person name="Wortman J.R."/>
            <person name="Fraser-Liggett C.M."/>
            <person name="Ravel J."/>
            <person name="Rabinowicz P.D."/>
        </authorList>
    </citation>
    <scope>NUCLEOTIDE SEQUENCE [LARGE SCALE GENOMIC DNA]</scope>
    <source>
        <strain evidence="2">cv. Hale</strain>
    </source>
</reference>
<name>B9SEU9_RICCO</name>
<accession>B9SEU9</accession>
<gene>
    <name evidence="1" type="ORF">RCOM_0105710</name>
</gene>
<dbReference type="InParanoid" id="B9SEU9"/>
<dbReference type="Proteomes" id="UP000008311">
    <property type="component" value="Unassembled WGS sequence"/>
</dbReference>
<dbReference type="AlphaFoldDB" id="B9SEU9"/>
<sequence>MTGWIGLKLTDKELLELTYLKDQVVPLQCHSLFLIALLVFPALPYGSCVPTSSLTKMHTCREFDRQELSKKCEPLLKHYKAGDAHQEFDY</sequence>
<proteinExistence type="predicted"/>
<evidence type="ECO:0000313" key="1">
    <source>
        <dbReference type="EMBL" id="EEF37845.1"/>
    </source>
</evidence>
<protein>
    <submittedName>
        <fullName evidence="1">Uncharacterized protein</fullName>
    </submittedName>
</protein>